<evidence type="ECO:0000313" key="3">
    <source>
        <dbReference type="Proteomes" id="UP000054495"/>
    </source>
</evidence>
<feature type="region of interest" description="Disordered" evidence="1">
    <location>
        <begin position="23"/>
        <end position="105"/>
    </location>
</feature>
<protein>
    <submittedName>
        <fullName evidence="2">Uncharacterized protein</fullName>
    </submittedName>
</protein>
<keyword evidence="3" id="KW-1185">Reference proteome</keyword>
<feature type="compositionally biased region" description="Basic and acidic residues" evidence="1">
    <location>
        <begin position="23"/>
        <end position="33"/>
    </location>
</feature>
<dbReference type="AlphaFoldDB" id="A0A0D6L6Z0"/>
<gene>
    <name evidence="2" type="ORF">ANCCEY_13674</name>
</gene>
<name>A0A0D6L6Z0_9BILA</name>
<evidence type="ECO:0000313" key="2">
    <source>
        <dbReference type="EMBL" id="EPB67234.1"/>
    </source>
</evidence>
<sequence>MIAGLDGFAVNLDDIAVTGRTMEEHRQNLEEHTIQMTPTNTAPVSTNLQAQDRRLRNPNSSEPNEDPLKTSPDAEATTIPTPTPPRRSKRNRRPPIRRQPNAKNL</sequence>
<feature type="compositionally biased region" description="Polar residues" evidence="1">
    <location>
        <begin position="34"/>
        <end position="50"/>
    </location>
</feature>
<dbReference type="EMBL" id="KE125741">
    <property type="protein sequence ID" value="EPB67234.1"/>
    <property type="molecule type" value="Genomic_DNA"/>
</dbReference>
<evidence type="ECO:0000256" key="1">
    <source>
        <dbReference type="SAM" id="MobiDB-lite"/>
    </source>
</evidence>
<feature type="compositionally biased region" description="Basic residues" evidence="1">
    <location>
        <begin position="86"/>
        <end position="96"/>
    </location>
</feature>
<accession>A0A0D6L6Z0</accession>
<reference evidence="2 3" key="1">
    <citation type="submission" date="2013-05" db="EMBL/GenBank/DDBJ databases">
        <title>Draft genome of the parasitic nematode Anyclostoma ceylanicum.</title>
        <authorList>
            <person name="Mitreva M."/>
        </authorList>
    </citation>
    <scope>NUCLEOTIDE SEQUENCE [LARGE SCALE GENOMIC DNA]</scope>
</reference>
<dbReference type="Proteomes" id="UP000054495">
    <property type="component" value="Unassembled WGS sequence"/>
</dbReference>
<proteinExistence type="predicted"/>
<organism evidence="2 3">
    <name type="scientific">Ancylostoma ceylanicum</name>
    <dbReference type="NCBI Taxonomy" id="53326"/>
    <lineage>
        <taxon>Eukaryota</taxon>
        <taxon>Metazoa</taxon>
        <taxon>Ecdysozoa</taxon>
        <taxon>Nematoda</taxon>
        <taxon>Chromadorea</taxon>
        <taxon>Rhabditida</taxon>
        <taxon>Rhabditina</taxon>
        <taxon>Rhabditomorpha</taxon>
        <taxon>Strongyloidea</taxon>
        <taxon>Ancylostomatidae</taxon>
        <taxon>Ancylostomatinae</taxon>
        <taxon>Ancylostoma</taxon>
    </lineage>
</organism>